<evidence type="ECO:0000313" key="1">
    <source>
        <dbReference type="EMBL" id="KIL97401.1"/>
    </source>
</evidence>
<dbReference type="Proteomes" id="UP000031971">
    <property type="component" value="Unassembled WGS sequence"/>
</dbReference>
<evidence type="ECO:0000313" key="2">
    <source>
        <dbReference type="Proteomes" id="UP000031971"/>
    </source>
</evidence>
<protein>
    <submittedName>
        <fullName evidence="1">Uncharacterized protein</fullName>
    </submittedName>
</protein>
<comment type="caution">
    <text evidence="1">The sequence shown here is derived from an EMBL/GenBank/DDBJ whole genome shotgun (WGS) entry which is preliminary data.</text>
</comment>
<organism evidence="1 2">
    <name type="scientific">Paramagnetospirillum magnetotacticum MS-1</name>
    <dbReference type="NCBI Taxonomy" id="272627"/>
    <lineage>
        <taxon>Bacteria</taxon>
        <taxon>Pseudomonadati</taxon>
        <taxon>Pseudomonadota</taxon>
        <taxon>Alphaproteobacteria</taxon>
        <taxon>Rhodospirillales</taxon>
        <taxon>Magnetospirillaceae</taxon>
        <taxon>Paramagnetospirillum</taxon>
    </lineage>
</organism>
<dbReference type="AlphaFoldDB" id="A0A0C2UX41"/>
<accession>A0A0C2UX41</accession>
<reference evidence="1 2" key="1">
    <citation type="submission" date="2015-01" db="EMBL/GenBank/DDBJ databases">
        <title>Genome Sequence of Magnetospirillum magnetotacticum Strain MS-1.</title>
        <authorList>
            <person name="Marinov G.K."/>
            <person name="Smalley M.D."/>
            <person name="DeSalvo G."/>
        </authorList>
    </citation>
    <scope>NUCLEOTIDE SEQUENCE [LARGE SCALE GENOMIC DNA]</scope>
    <source>
        <strain evidence="1 2">MS-1</strain>
    </source>
</reference>
<sequence length="72" mass="8094">MGQQRDLVLHAAIAIKDIAEFQMGDLSDAHSCVEAQHDRHAVACSMALIGDHGQHALQFRFAEYLCLFHRFT</sequence>
<name>A0A0C2UX41_PARME</name>
<dbReference type="EMBL" id="JXSL01000030">
    <property type="protein sequence ID" value="KIL97401.1"/>
    <property type="molecule type" value="Genomic_DNA"/>
</dbReference>
<gene>
    <name evidence="1" type="ORF">CCC_00462</name>
</gene>
<keyword evidence="2" id="KW-1185">Reference proteome</keyword>
<proteinExistence type="predicted"/>